<accession>A0A1W6SSX0</accession>
<reference evidence="3 4" key="1">
    <citation type="journal article" date="2015" name="Int. J. Syst. Evol. Microbiol.">
        <title>Nitrosospira lacus sp. nov., a psychrotolerant, ammonia-oxidizing bacterium from sandy lake sediment.</title>
        <authorList>
            <person name="Urakawa H."/>
            <person name="Garcia J.C."/>
            <person name="Nielsen J.L."/>
            <person name="Le V.Q."/>
            <person name="Kozlowski J.A."/>
            <person name="Stein L.Y."/>
            <person name="Lim C.K."/>
            <person name="Pommerening-Roser A."/>
            <person name="Martens-Habbena W."/>
            <person name="Stahl D.A."/>
            <person name="Klotz M.G."/>
        </authorList>
    </citation>
    <scope>NUCLEOTIDE SEQUENCE [LARGE SCALE GENOMIC DNA]</scope>
    <source>
        <strain evidence="3 4">APG3</strain>
    </source>
</reference>
<dbReference type="PROSITE" id="PS50110">
    <property type="entry name" value="RESPONSE_REGULATORY"/>
    <property type="match status" value="1"/>
</dbReference>
<dbReference type="Proteomes" id="UP000012179">
    <property type="component" value="Chromosome"/>
</dbReference>
<feature type="domain" description="Response regulatory" evidence="2">
    <location>
        <begin position="14"/>
        <end position="137"/>
    </location>
</feature>
<dbReference type="SUPFAM" id="SSF52172">
    <property type="entry name" value="CheY-like"/>
    <property type="match status" value="1"/>
</dbReference>
<dbReference type="GO" id="GO:0000160">
    <property type="term" value="P:phosphorelay signal transduction system"/>
    <property type="evidence" value="ECO:0007669"/>
    <property type="project" value="InterPro"/>
</dbReference>
<dbReference type="SMART" id="SM00448">
    <property type="entry name" value="REC"/>
    <property type="match status" value="1"/>
</dbReference>
<keyword evidence="4" id="KW-1185">Reference proteome</keyword>
<dbReference type="AlphaFoldDB" id="A0A1W6SSX0"/>
<keyword evidence="1" id="KW-0597">Phosphoprotein</keyword>
<dbReference type="eggNOG" id="COG0745">
    <property type="taxonomic scope" value="Bacteria"/>
</dbReference>
<dbReference type="InterPro" id="IPR001789">
    <property type="entry name" value="Sig_transdc_resp-reg_receiver"/>
</dbReference>
<dbReference type="PANTHER" id="PTHR44520:SF1">
    <property type="entry name" value="TWO-COMPONENT SYSTEM REGULATORY PROTEIN"/>
    <property type="match status" value="1"/>
</dbReference>
<dbReference type="InterPro" id="IPR011006">
    <property type="entry name" value="CheY-like_superfamily"/>
</dbReference>
<evidence type="ECO:0000256" key="1">
    <source>
        <dbReference type="PROSITE-ProRule" id="PRU00169"/>
    </source>
</evidence>
<evidence type="ECO:0000259" key="2">
    <source>
        <dbReference type="PROSITE" id="PS50110"/>
    </source>
</evidence>
<dbReference type="Pfam" id="PF00072">
    <property type="entry name" value="Response_reg"/>
    <property type="match status" value="1"/>
</dbReference>
<gene>
    <name evidence="3" type="ORF">EBAPG3_014650</name>
</gene>
<dbReference type="Gene3D" id="3.40.50.2300">
    <property type="match status" value="1"/>
</dbReference>
<evidence type="ECO:0000313" key="4">
    <source>
        <dbReference type="Proteomes" id="UP000012179"/>
    </source>
</evidence>
<organism evidence="3 4">
    <name type="scientific">Nitrosospira lacus</name>
    <dbReference type="NCBI Taxonomy" id="1288494"/>
    <lineage>
        <taxon>Bacteria</taxon>
        <taxon>Pseudomonadati</taxon>
        <taxon>Pseudomonadota</taxon>
        <taxon>Betaproteobacteria</taxon>
        <taxon>Nitrosomonadales</taxon>
        <taxon>Nitrosomonadaceae</taxon>
        <taxon>Nitrosospira</taxon>
    </lineage>
</organism>
<feature type="modified residue" description="4-aspartylphosphate" evidence="1">
    <location>
        <position position="70"/>
    </location>
</feature>
<sequence>MIFLMHYTMNMTPPILLIEDNPMDVDLTRRAFIRHNLNNPLQVARDGQEALDFIEKWKTGEAIPVVILLDLKLPKISGLEVLRVIRAHPDFRTVAVVILTSSAEDCDIHEAYSLGANSYIVKPVDFDKFIEVARQIELYWTVLNIASPPRRE</sequence>
<dbReference type="CDD" id="cd17557">
    <property type="entry name" value="REC_Rcp-like"/>
    <property type="match status" value="1"/>
</dbReference>
<dbReference type="InterPro" id="IPR052893">
    <property type="entry name" value="TCS_response_regulator"/>
</dbReference>
<protein>
    <submittedName>
        <fullName evidence="3">Response regulator</fullName>
    </submittedName>
</protein>
<evidence type="ECO:0000313" key="3">
    <source>
        <dbReference type="EMBL" id="ARO88907.1"/>
    </source>
</evidence>
<dbReference type="KEGG" id="nlc:EBAPG3_014650"/>
<proteinExistence type="predicted"/>
<dbReference type="EMBL" id="CP021106">
    <property type="protein sequence ID" value="ARO88907.1"/>
    <property type="molecule type" value="Genomic_DNA"/>
</dbReference>
<dbReference type="PANTHER" id="PTHR44520">
    <property type="entry name" value="RESPONSE REGULATOR RCP1-RELATED"/>
    <property type="match status" value="1"/>
</dbReference>
<name>A0A1W6SSX0_9PROT</name>
<dbReference type="RefSeq" id="WP_004174280.1">
    <property type="nucleotide sequence ID" value="NZ_CP021106.3"/>
</dbReference>